<proteinExistence type="predicted"/>
<dbReference type="OrthoDB" id="10328919at2759"/>
<dbReference type="SUPFAM" id="SSF63829">
    <property type="entry name" value="Calcium-dependent phosphotriesterase"/>
    <property type="match status" value="1"/>
</dbReference>
<accession>A0A3P7LIR5</accession>
<protein>
    <submittedName>
        <fullName evidence="2">Uncharacterized protein</fullName>
    </submittedName>
</protein>
<feature type="region of interest" description="Disordered" evidence="1">
    <location>
        <begin position="352"/>
        <end position="384"/>
    </location>
</feature>
<name>A0A3P7LIR5_DIBLA</name>
<evidence type="ECO:0000313" key="2">
    <source>
        <dbReference type="EMBL" id="VDN16785.1"/>
    </source>
</evidence>
<evidence type="ECO:0000313" key="3">
    <source>
        <dbReference type="Proteomes" id="UP000281553"/>
    </source>
</evidence>
<dbReference type="AlphaFoldDB" id="A0A3P7LIR5"/>
<organism evidence="2 3">
    <name type="scientific">Dibothriocephalus latus</name>
    <name type="common">Fish tapeworm</name>
    <name type="synonym">Diphyllobothrium latum</name>
    <dbReference type="NCBI Taxonomy" id="60516"/>
    <lineage>
        <taxon>Eukaryota</taxon>
        <taxon>Metazoa</taxon>
        <taxon>Spiralia</taxon>
        <taxon>Lophotrochozoa</taxon>
        <taxon>Platyhelminthes</taxon>
        <taxon>Cestoda</taxon>
        <taxon>Eucestoda</taxon>
        <taxon>Diphyllobothriidea</taxon>
        <taxon>Diphyllobothriidae</taxon>
        <taxon>Dibothriocephalus</taxon>
    </lineage>
</organism>
<feature type="compositionally biased region" description="Basic and acidic residues" evidence="1">
    <location>
        <begin position="352"/>
        <end position="361"/>
    </location>
</feature>
<feature type="region of interest" description="Disordered" evidence="1">
    <location>
        <begin position="1"/>
        <end position="41"/>
    </location>
</feature>
<keyword evidence="3" id="KW-1185">Reference proteome</keyword>
<feature type="compositionally biased region" description="Low complexity" evidence="1">
    <location>
        <begin position="1"/>
        <end position="17"/>
    </location>
</feature>
<evidence type="ECO:0000256" key="1">
    <source>
        <dbReference type="SAM" id="MobiDB-lite"/>
    </source>
</evidence>
<reference evidence="2 3" key="1">
    <citation type="submission" date="2018-11" db="EMBL/GenBank/DDBJ databases">
        <authorList>
            <consortium name="Pathogen Informatics"/>
        </authorList>
    </citation>
    <scope>NUCLEOTIDE SEQUENCE [LARGE SCALE GENOMIC DNA]</scope>
</reference>
<sequence>MPSAKSGSKGKSPKSPKNAPPPEEEKYVYVRPPPPPPPPVPPPAPLMSKLRRQLCEWFWSPLCPCITSWGDLWVTDPQQRRILRFKFRPKTALVLYDPIELKEDKRLEFPFAAADPETLPSSGSAEQRVYNLQDESTPIGLCCNNDNLFLLFHPLQRVMVFDQVTMEPIPCKVENAFPDENSCVHIATSGGCAADAQYLYVAATRPSRLLVFFIHSPRILGKVDSINLVMHAELAMDRLSFGEPFGVQIDSLGMAVVSDSKAGFFHIYNIRHRTKGPWVPSLEHGETCLMGSWKIDEYQPIRPGYFSVAKNGTMCLVDRWHNRLCIFADRTELRWYDDTFCILEDELPIRDEPVAEPESPKGSKGKSKGKDNSKSKSPSKGKKK</sequence>
<dbReference type="EMBL" id="UYRU01067048">
    <property type="protein sequence ID" value="VDN16785.1"/>
    <property type="molecule type" value="Genomic_DNA"/>
</dbReference>
<feature type="compositionally biased region" description="Pro residues" evidence="1">
    <location>
        <begin position="31"/>
        <end position="41"/>
    </location>
</feature>
<gene>
    <name evidence="2" type="ORF">DILT_LOCUS12616</name>
</gene>
<dbReference type="Proteomes" id="UP000281553">
    <property type="component" value="Unassembled WGS sequence"/>
</dbReference>